<dbReference type="AlphaFoldDB" id="A0A067MV66"/>
<comment type="catalytic activity">
    <reaction evidence="1">
        <text>an S-(2-hydroxyacyl)glutathione + H2O = a 2-hydroxy carboxylate + glutathione + H(+)</text>
        <dbReference type="Rhea" id="RHEA:21864"/>
        <dbReference type="ChEBI" id="CHEBI:15377"/>
        <dbReference type="ChEBI" id="CHEBI:15378"/>
        <dbReference type="ChEBI" id="CHEBI:57925"/>
        <dbReference type="ChEBI" id="CHEBI:58896"/>
        <dbReference type="ChEBI" id="CHEBI:71261"/>
        <dbReference type="EC" id="3.1.2.6"/>
    </reaction>
</comment>
<dbReference type="InterPro" id="IPR035680">
    <property type="entry name" value="Clx_II_MBL"/>
</dbReference>
<gene>
    <name evidence="11" type="ORF">BOTBODRAFT_28070</name>
</gene>
<dbReference type="GO" id="GO:0004416">
    <property type="term" value="F:hydroxyacylglutathione hydrolase activity"/>
    <property type="evidence" value="ECO:0007669"/>
    <property type="project" value="UniProtKB-EC"/>
</dbReference>
<dbReference type="Pfam" id="PF16123">
    <property type="entry name" value="HAGH_C"/>
    <property type="match status" value="1"/>
</dbReference>
<dbReference type="InterPro" id="IPR017782">
    <property type="entry name" value="Hydroxyacylglutathione_Hdrlase"/>
</dbReference>
<dbReference type="InterPro" id="IPR032282">
    <property type="entry name" value="HAGH_C"/>
</dbReference>
<dbReference type="STRING" id="930990.A0A067MV66"/>
<dbReference type="HOGENOM" id="CLU_030571_4_0_1"/>
<dbReference type="InterPro" id="IPR036866">
    <property type="entry name" value="RibonucZ/Hydroxyglut_hydro"/>
</dbReference>
<keyword evidence="8" id="KW-0862">Zinc</keyword>
<sequence>MLQSFLSLRAQARSCTSLSRSHLRSLSSSAHLKMRVVPVPVRSDNYAYLLIDENTNKAAVVDPFDVSKVKAAAVKEGVELISLLTTHHHQDHSGGNNYLAKAYPTATIYGGSHKSPAVTDIVKDGDAFTVGNDIKVKCMATPCHTQDSICYYVEDATRNQRGVFTGDTLFVAGCGRFFEGTAEEMHKALSYLGTLPDDTTTYVGHEYTKGNLAFGAHVEPENPGFEPLKKLVENNEITAGKSTIADEKKWNVFMRLDSPEIQKAVGKTDIIQVMDELRNQKNNYRG</sequence>
<keyword evidence="12" id="KW-1185">Reference proteome</keyword>
<comment type="similarity">
    <text evidence="4">Belongs to the metallo-beta-lactamase superfamily. Glyoxalase II family.</text>
</comment>
<evidence type="ECO:0000256" key="7">
    <source>
        <dbReference type="ARBA" id="ARBA00022801"/>
    </source>
</evidence>
<evidence type="ECO:0000256" key="5">
    <source>
        <dbReference type="ARBA" id="ARBA00011917"/>
    </source>
</evidence>
<reference evidence="12" key="1">
    <citation type="journal article" date="2014" name="Proc. Natl. Acad. Sci. U.S.A.">
        <title>Extensive sampling of basidiomycete genomes demonstrates inadequacy of the white-rot/brown-rot paradigm for wood decay fungi.</title>
        <authorList>
            <person name="Riley R."/>
            <person name="Salamov A.A."/>
            <person name="Brown D.W."/>
            <person name="Nagy L.G."/>
            <person name="Floudas D."/>
            <person name="Held B.W."/>
            <person name="Levasseur A."/>
            <person name="Lombard V."/>
            <person name="Morin E."/>
            <person name="Otillar R."/>
            <person name="Lindquist E.A."/>
            <person name="Sun H."/>
            <person name="LaButti K.M."/>
            <person name="Schmutz J."/>
            <person name="Jabbour D."/>
            <person name="Luo H."/>
            <person name="Baker S.E."/>
            <person name="Pisabarro A.G."/>
            <person name="Walton J.D."/>
            <person name="Blanchette R.A."/>
            <person name="Henrissat B."/>
            <person name="Martin F."/>
            <person name="Cullen D."/>
            <person name="Hibbett D.S."/>
            <person name="Grigoriev I.V."/>
        </authorList>
    </citation>
    <scope>NUCLEOTIDE SEQUENCE [LARGE SCALE GENOMIC DNA]</scope>
    <source>
        <strain evidence="12">FD-172 SS1</strain>
    </source>
</reference>
<dbReference type="EC" id="3.1.2.6" evidence="5"/>
<evidence type="ECO:0000256" key="1">
    <source>
        <dbReference type="ARBA" id="ARBA00001623"/>
    </source>
</evidence>
<dbReference type="PANTHER" id="PTHR11935">
    <property type="entry name" value="BETA LACTAMASE DOMAIN"/>
    <property type="match status" value="1"/>
</dbReference>
<evidence type="ECO:0000256" key="2">
    <source>
        <dbReference type="ARBA" id="ARBA00001947"/>
    </source>
</evidence>
<dbReference type="PANTHER" id="PTHR11935:SF94">
    <property type="entry name" value="TENZING NORGAY, ISOFORM C"/>
    <property type="match status" value="1"/>
</dbReference>
<evidence type="ECO:0000256" key="4">
    <source>
        <dbReference type="ARBA" id="ARBA00006759"/>
    </source>
</evidence>
<organism evidence="11 12">
    <name type="scientific">Botryobasidium botryosum (strain FD-172 SS1)</name>
    <dbReference type="NCBI Taxonomy" id="930990"/>
    <lineage>
        <taxon>Eukaryota</taxon>
        <taxon>Fungi</taxon>
        <taxon>Dikarya</taxon>
        <taxon>Basidiomycota</taxon>
        <taxon>Agaricomycotina</taxon>
        <taxon>Agaricomycetes</taxon>
        <taxon>Cantharellales</taxon>
        <taxon>Botryobasidiaceae</taxon>
        <taxon>Botryobasidium</taxon>
    </lineage>
</organism>
<keyword evidence="6" id="KW-0479">Metal-binding</keyword>
<keyword evidence="7" id="KW-0378">Hydrolase</keyword>
<dbReference type="Proteomes" id="UP000027195">
    <property type="component" value="Unassembled WGS sequence"/>
</dbReference>
<dbReference type="GO" id="GO:0019243">
    <property type="term" value="P:methylglyoxal catabolic process to D-lactate via S-lactoyl-glutathione"/>
    <property type="evidence" value="ECO:0007669"/>
    <property type="project" value="InterPro"/>
</dbReference>
<dbReference type="InterPro" id="IPR001279">
    <property type="entry name" value="Metallo-B-lactamas"/>
</dbReference>
<dbReference type="OrthoDB" id="515692at2759"/>
<comment type="pathway">
    <text evidence="3">Secondary metabolite metabolism; methylglyoxal degradation; (R)-lactate from methylglyoxal: step 2/2.</text>
</comment>
<name>A0A067MV66_BOTB1</name>
<dbReference type="FunCoup" id="A0A067MV66">
    <property type="interactions" value="105"/>
</dbReference>
<evidence type="ECO:0000256" key="6">
    <source>
        <dbReference type="ARBA" id="ARBA00022723"/>
    </source>
</evidence>
<dbReference type="UniPathway" id="UPA00619">
    <property type="reaction ID" value="UER00676"/>
</dbReference>
<feature type="domain" description="Metallo-beta-lactamase" evidence="10">
    <location>
        <begin position="44"/>
        <end position="205"/>
    </location>
</feature>
<evidence type="ECO:0000256" key="8">
    <source>
        <dbReference type="ARBA" id="ARBA00022833"/>
    </source>
</evidence>
<dbReference type="CDD" id="cd07723">
    <property type="entry name" value="hydroxyacylglutathione_hydrolase_MBL-fold"/>
    <property type="match status" value="1"/>
</dbReference>
<proteinExistence type="inferred from homology"/>
<evidence type="ECO:0000259" key="10">
    <source>
        <dbReference type="SMART" id="SM00849"/>
    </source>
</evidence>
<dbReference type="SMART" id="SM00849">
    <property type="entry name" value="Lactamase_B"/>
    <property type="match status" value="1"/>
</dbReference>
<accession>A0A067MV66</accession>
<evidence type="ECO:0000256" key="3">
    <source>
        <dbReference type="ARBA" id="ARBA00004963"/>
    </source>
</evidence>
<dbReference type="HAMAP" id="MF_01374">
    <property type="entry name" value="Glyoxalase_2"/>
    <property type="match status" value="1"/>
</dbReference>
<dbReference type="GO" id="GO:0046872">
    <property type="term" value="F:metal ion binding"/>
    <property type="evidence" value="ECO:0007669"/>
    <property type="project" value="UniProtKB-KW"/>
</dbReference>
<evidence type="ECO:0000313" key="12">
    <source>
        <dbReference type="Proteomes" id="UP000027195"/>
    </source>
</evidence>
<dbReference type="EMBL" id="KL198019">
    <property type="protein sequence ID" value="KDQ19494.1"/>
    <property type="molecule type" value="Genomic_DNA"/>
</dbReference>
<evidence type="ECO:0000256" key="9">
    <source>
        <dbReference type="ARBA" id="ARBA00031044"/>
    </source>
</evidence>
<comment type="cofactor">
    <cofactor evidence="2">
        <name>Zn(2+)</name>
        <dbReference type="ChEBI" id="CHEBI:29105"/>
    </cofactor>
</comment>
<dbReference type="SUPFAM" id="SSF56281">
    <property type="entry name" value="Metallo-hydrolase/oxidoreductase"/>
    <property type="match status" value="1"/>
</dbReference>
<evidence type="ECO:0000313" key="11">
    <source>
        <dbReference type="EMBL" id="KDQ19494.1"/>
    </source>
</evidence>
<dbReference type="Gene3D" id="3.60.15.10">
    <property type="entry name" value="Ribonuclease Z/Hydroxyacylglutathione hydrolase-like"/>
    <property type="match status" value="1"/>
</dbReference>
<dbReference type="Pfam" id="PF00753">
    <property type="entry name" value="Lactamase_B"/>
    <property type="match status" value="1"/>
</dbReference>
<protein>
    <recommendedName>
        <fullName evidence="5">hydroxyacylglutathione hydrolase</fullName>
        <ecNumber evidence="5">3.1.2.6</ecNumber>
    </recommendedName>
    <alternativeName>
        <fullName evidence="9">Glyoxalase II</fullName>
    </alternativeName>
</protein>
<dbReference type="NCBIfam" id="TIGR03413">
    <property type="entry name" value="GSH_gloB"/>
    <property type="match status" value="1"/>
</dbReference>
<dbReference type="InParanoid" id="A0A067MV66"/>